<dbReference type="InterPro" id="IPR016181">
    <property type="entry name" value="Acyl_CoA_acyltransferase"/>
</dbReference>
<dbReference type="KEGG" id="fiy:BN1229_v1_0061"/>
<sequence length="170" mass="19598">MSIIVREMALAEVDLVIEYFHGSTPEYLDLLGVDPTRLPSPDVWRERFQTDLLLPLDERARYFLIWLQNGRPIGFSSCDKIVFGQRANMHLHITEADLRQRGVGSGCVRLSVDTYFEKLKLKSLFCEPNAFNVGPNRTLQNAGFKYLKTHKTVPGMLNYHQAVTQWVIER</sequence>
<gene>
    <name evidence="2" type="ORF">YBN1229_v1_0061</name>
</gene>
<dbReference type="SUPFAM" id="SSF55729">
    <property type="entry name" value="Acyl-CoA N-acyltransferases (Nat)"/>
    <property type="match status" value="1"/>
</dbReference>
<organism evidence="2 3">
    <name type="scientific">Candidatus Filomicrobium marinum</name>
    <dbReference type="NCBI Taxonomy" id="1608628"/>
    <lineage>
        <taxon>Bacteria</taxon>
        <taxon>Pseudomonadati</taxon>
        <taxon>Pseudomonadota</taxon>
        <taxon>Alphaproteobacteria</taxon>
        <taxon>Hyphomicrobiales</taxon>
        <taxon>Hyphomicrobiaceae</taxon>
        <taxon>Filomicrobium</taxon>
    </lineage>
</organism>
<reference evidence="3" key="1">
    <citation type="submission" date="2015-02" db="EMBL/GenBank/DDBJ databases">
        <authorList>
            <person name="Chooi Y.-H."/>
        </authorList>
    </citation>
    <scope>NUCLEOTIDE SEQUENCE [LARGE SCALE GENOMIC DNA]</scope>
    <source>
        <strain evidence="3">strain Y</strain>
    </source>
</reference>
<accession>A0A0D6JA81</accession>
<dbReference type="Gene3D" id="3.40.630.30">
    <property type="match status" value="1"/>
</dbReference>
<proteinExistence type="predicted"/>
<dbReference type="OrthoDB" id="8221510at2"/>
<evidence type="ECO:0000313" key="2">
    <source>
        <dbReference type="EMBL" id="CPR14771.1"/>
    </source>
</evidence>
<feature type="domain" description="N-acetyltransferase" evidence="1">
    <location>
        <begin position="3"/>
        <end position="164"/>
    </location>
</feature>
<dbReference type="Proteomes" id="UP000033187">
    <property type="component" value="Chromosome 1"/>
</dbReference>
<dbReference type="KEGG" id="fil:BN1229_v1_0059"/>
<evidence type="ECO:0000259" key="1">
    <source>
        <dbReference type="PROSITE" id="PS51186"/>
    </source>
</evidence>
<dbReference type="InterPro" id="IPR000182">
    <property type="entry name" value="GNAT_dom"/>
</dbReference>
<dbReference type="AlphaFoldDB" id="A0A0D6JA81"/>
<evidence type="ECO:0000313" key="3">
    <source>
        <dbReference type="Proteomes" id="UP000033187"/>
    </source>
</evidence>
<name>A0A0D6JA81_9HYPH</name>
<dbReference type="PROSITE" id="PS51186">
    <property type="entry name" value="GNAT"/>
    <property type="match status" value="1"/>
</dbReference>
<keyword evidence="3" id="KW-1185">Reference proteome</keyword>
<dbReference type="EMBL" id="LN829119">
    <property type="protein sequence ID" value="CPR14771.1"/>
    <property type="molecule type" value="Genomic_DNA"/>
</dbReference>
<dbReference type="Pfam" id="PF13302">
    <property type="entry name" value="Acetyltransf_3"/>
    <property type="match status" value="1"/>
</dbReference>
<dbReference type="GO" id="GO:0016747">
    <property type="term" value="F:acyltransferase activity, transferring groups other than amino-acyl groups"/>
    <property type="evidence" value="ECO:0007669"/>
    <property type="project" value="InterPro"/>
</dbReference>
<dbReference type="RefSeq" id="WP_046475250.1">
    <property type="nucleotide sequence ID" value="NZ_LN829118.1"/>
</dbReference>
<protein>
    <recommendedName>
        <fullName evidence="1">N-acetyltransferase domain-containing protein</fullName>
    </recommendedName>
</protein>